<protein>
    <recommendedName>
        <fullName evidence="1">Isopenicillin N synthase-like Fe(2+) 2OG dioxygenase domain-containing protein</fullName>
    </recommendedName>
</protein>
<dbReference type="PANTHER" id="PTHR47990">
    <property type="entry name" value="2-OXOGLUTARATE (2OG) AND FE(II)-DEPENDENT OXYGENASE SUPERFAMILY PROTEIN-RELATED"/>
    <property type="match status" value="1"/>
</dbReference>
<gene>
    <name evidence="2" type="ORF">A4U43_C04F12100</name>
</gene>
<proteinExistence type="predicted"/>
<accession>A0A5P1F0Q2</accession>
<dbReference type="Proteomes" id="UP000243459">
    <property type="component" value="Chromosome 4"/>
</dbReference>
<evidence type="ECO:0000259" key="1">
    <source>
        <dbReference type="Pfam" id="PF03171"/>
    </source>
</evidence>
<reference evidence="3" key="1">
    <citation type="journal article" date="2017" name="Nat. Commun.">
        <title>The asparagus genome sheds light on the origin and evolution of a young Y chromosome.</title>
        <authorList>
            <person name="Harkess A."/>
            <person name="Zhou J."/>
            <person name="Xu C."/>
            <person name="Bowers J.E."/>
            <person name="Van der Hulst R."/>
            <person name="Ayyampalayam S."/>
            <person name="Mercati F."/>
            <person name="Riccardi P."/>
            <person name="McKain M.R."/>
            <person name="Kakrana A."/>
            <person name="Tang H."/>
            <person name="Ray J."/>
            <person name="Groenendijk J."/>
            <person name="Arikit S."/>
            <person name="Mathioni S.M."/>
            <person name="Nakano M."/>
            <person name="Shan H."/>
            <person name="Telgmann-Rauber A."/>
            <person name="Kanno A."/>
            <person name="Yue Z."/>
            <person name="Chen H."/>
            <person name="Li W."/>
            <person name="Chen Y."/>
            <person name="Xu X."/>
            <person name="Zhang Y."/>
            <person name="Luo S."/>
            <person name="Chen H."/>
            <person name="Gao J."/>
            <person name="Mao Z."/>
            <person name="Pires J.C."/>
            <person name="Luo M."/>
            <person name="Kudrna D."/>
            <person name="Wing R.A."/>
            <person name="Meyers B.C."/>
            <person name="Yi K."/>
            <person name="Kong H."/>
            <person name="Lavrijsen P."/>
            <person name="Sunseri F."/>
            <person name="Falavigna A."/>
            <person name="Ye Y."/>
            <person name="Leebens-Mack J.H."/>
            <person name="Chen G."/>
        </authorList>
    </citation>
    <scope>NUCLEOTIDE SEQUENCE [LARGE SCALE GENOMIC DNA]</scope>
    <source>
        <strain evidence="3">cv. DH0086</strain>
    </source>
</reference>
<dbReference type="Pfam" id="PF03171">
    <property type="entry name" value="2OG-FeII_Oxy"/>
    <property type="match status" value="1"/>
</dbReference>
<dbReference type="OMA" id="KPGTHEW"/>
<organism evidence="2 3">
    <name type="scientific">Asparagus officinalis</name>
    <name type="common">Garden asparagus</name>
    <dbReference type="NCBI Taxonomy" id="4686"/>
    <lineage>
        <taxon>Eukaryota</taxon>
        <taxon>Viridiplantae</taxon>
        <taxon>Streptophyta</taxon>
        <taxon>Embryophyta</taxon>
        <taxon>Tracheophyta</taxon>
        <taxon>Spermatophyta</taxon>
        <taxon>Magnoliopsida</taxon>
        <taxon>Liliopsida</taxon>
        <taxon>Asparagales</taxon>
        <taxon>Asparagaceae</taxon>
        <taxon>Asparagoideae</taxon>
        <taxon>Asparagus</taxon>
    </lineage>
</organism>
<sequence>MASRDSSKLPQINFSGLSLASSGSEEWTTARSQVMRALSELTAFEIVYDTITPEIREAVFGKALKELFALPNEAKIRTNCPETPGHNNYSVVLGSDYEALTIPDFNVGRNFDKFVGLLMGEKGNPEFRDVVYTFMMLLMEVDQMVRKMIFEGFGVEKYFDKHLESYEHYMRFSHYGPPKTRDQPANSLAVHTDMAFSTVLCQHEEEGLEILTKDGSWITPSRNSLTFMVGDELSVSNCDFKLIL</sequence>
<dbReference type="InterPro" id="IPR044861">
    <property type="entry name" value="IPNS-like_FE2OG_OXY"/>
</dbReference>
<dbReference type="Gene3D" id="2.60.120.330">
    <property type="entry name" value="B-lactam Antibiotic, Isopenicillin N Synthase, Chain"/>
    <property type="match status" value="1"/>
</dbReference>
<dbReference type="EMBL" id="CM007384">
    <property type="protein sequence ID" value="ONK71762.1"/>
    <property type="molecule type" value="Genomic_DNA"/>
</dbReference>
<evidence type="ECO:0000313" key="2">
    <source>
        <dbReference type="EMBL" id="ONK71762.1"/>
    </source>
</evidence>
<evidence type="ECO:0000313" key="3">
    <source>
        <dbReference type="Proteomes" id="UP000243459"/>
    </source>
</evidence>
<name>A0A5P1F0Q2_ASPOF</name>
<dbReference type="InterPro" id="IPR050231">
    <property type="entry name" value="Iron_ascorbate_oxido_reductase"/>
</dbReference>
<feature type="domain" description="Isopenicillin N synthase-like Fe(2+) 2OG dioxygenase" evidence="1">
    <location>
        <begin position="169"/>
        <end position="238"/>
    </location>
</feature>
<dbReference type="Gramene" id="ONK71762">
    <property type="protein sequence ID" value="ONK71762"/>
    <property type="gene ID" value="A4U43_C04F12100"/>
</dbReference>
<dbReference type="SUPFAM" id="SSF51197">
    <property type="entry name" value="Clavaminate synthase-like"/>
    <property type="match status" value="1"/>
</dbReference>
<dbReference type="InterPro" id="IPR027443">
    <property type="entry name" value="IPNS-like_sf"/>
</dbReference>
<dbReference type="AlphaFoldDB" id="A0A5P1F0Q2"/>
<keyword evidence="3" id="KW-1185">Reference proteome</keyword>